<protein>
    <submittedName>
        <fullName evidence="2">Uncharacterized protein</fullName>
    </submittedName>
</protein>
<dbReference type="EMBL" id="JAVRQU010000015">
    <property type="protein sequence ID" value="KAK5694911.1"/>
    <property type="molecule type" value="Genomic_DNA"/>
</dbReference>
<comment type="caution">
    <text evidence="2">The sequence shown here is derived from an EMBL/GenBank/DDBJ whole genome shotgun (WGS) entry which is preliminary data.</text>
</comment>
<evidence type="ECO:0000256" key="1">
    <source>
        <dbReference type="SAM" id="MobiDB-lite"/>
    </source>
</evidence>
<accession>A0AAN8A1E6</accession>
<evidence type="ECO:0000313" key="2">
    <source>
        <dbReference type="EMBL" id="KAK5694911.1"/>
    </source>
</evidence>
<gene>
    <name evidence="2" type="ORF">LTR97_009502</name>
</gene>
<sequence>MFMYWETPTPASSWNTGGSSDPSTHTEGYIATNSTSPGPELERLSVAILEVLYLRDYSNPVLRYFSSTYRTCVGTETSSSDKPRSARVMRSDSISEQDFNHFVVNTTSEVDDEKGRANVWVTHRGTGFPPDDLAREYVTWLKWERGTAGWVCLGDFGLPGGGMPW</sequence>
<feature type="compositionally biased region" description="Polar residues" evidence="1">
    <location>
        <begin position="9"/>
        <end position="27"/>
    </location>
</feature>
<dbReference type="AlphaFoldDB" id="A0AAN8A1E6"/>
<dbReference type="Proteomes" id="UP001310594">
    <property type="component" value="Unassembled WGS sequence"/>
</dbReference>
<proteinExistence type="predicted"/>
<feature type="region of interest" description="Disordered" evidence="1">
    <location>
        <begin position="1"/>
        <end position="27"/>
    </location>
</feature>
<organism evidence="2 3">
    <name type="scientific">Elasticomyces elasticus</name>
    <dbReference type="NCBI Taxonomy" id="574655"/>
    <lineage>
        <taxon>Eukaryota</taxon>
        <taxon>Fungi</taxon>
        <taxon>Dikarya</taxon>
        <taxon>Ascomycota</taxon>
        <taxon>Pezizomycotina</taxon>
        <taxon>Dothideomycetes</taxon>
        <taxon>Dothideomycetidae</taxon>
        <taxon>Mycosphaerellales</taxon>
        <taxon>Teratosphaeriaceae</taxon>
        <taxon>Elasticomyces</taxon>
    </lineage>
</organism>
<reference evidence="2" key="1">
    <citation type="submission" date="2023-08" db="EMBL/GenBank/DDBJ databases">
        <title>Black Yeasts Isolated from many extreme environments.</title>
        <authorList>
            <person name="Coleine C."/>
            <person name="Stajich J.E."/>
            <person name="Selbmann L."/>
        </authorList>
    </citation>
    <scope>NUCLEOTIDE SEQUENCE</scope>
    <source>
        <strain evidence="2">CCFEE 5810</strain>
    </source>
</reference>
<name>A0AAN8A1E6_9PEZI</name>
<evidence type="ECO:0000313" key="3">
    <source>
        <dbReference type="Proteomes" id="UP001310594"/>
    </source>
</evidence>